<feature type="domain" description="Histidine kinase/HSP90-like ATPase" evidence="2">
    <location>
        <begin position="19"/>
        <end position="129"/>
    </location>
</feature>
<keyword evidence="1" id="KW-0808">Transferase</keyword>
<dbReference type="RefSeq" id="WP_045699072.1">
    <property type="nucleotide sequence ID" value="NZ_JZKH01000042.1"/>
</dbReference>
<reference evidence="3 4" key="1">
    <citation type="submission" date="2015-02" db="EMBL/GenBank/DDBJ databases">
        <authorList>
            <person name="Ju K.-S."/>
            <person name="Doroghazi J.R."/>
            <person name="Metcalf W."/>
        </authorList>
    </citation>
    <scope>NUCLEOTIDE SEQUENCE [LARGE SCALE GENOMIC DNA]</scope>
    <source>
        <strain evidence="3 4">ATCC 31215</strain>
    </source>
</reference>
<evidence type="ECO:0000259" key="2">
    <source>
        <dbReference type="Pfam" id="PF13581"/>
    </source>
</evidence>
<dbReference type="PANTHER" id="PTHR35526">
    <property type="entry name" value="ANTI-SIGMA-F FACTOR RSBW-RELATED"/>
    <property type="match status" value="1"/>
</dbReference>
<dbReference type="InterPro" id="IPR036890">
    <property type="entry name" value="HATPase_C_sf"/>
</dbReference>
<dbReference type="Proteomes" id="UP000033699">
    <property type="component" value="Unassembled WGS sequence"/>
</dbReference>
<dbReference type="EMBL" id="JZKH01000042">
    <property type="protein sequence ID" value="KJS60506.1"/>
    <property type="molecule type" value="Genomic_DNA"/>
</dbReference>
<evidence type="ECO:0000313" key="4">
    <source>
        <dbReference type="Proteomes" id="UP000033699"/>
    </source>
</evidence>
<dbReference type="PANTHER" id="PTHR35526:SF3">
    <property type="entry name" value="ANTI-SIGMA-F FACTOR RSBW"/>
    <property type="match status" value="1"/>
</dbReference>
<keyword evidence="1" id="KW-0723">Serine/threonine-protein kinase</keyword>
<dbReference type="CDD" id="cd16936">
    <property type="entry name" value="HATPase_RsbW-like"/>
    <property type="match status" value="1"/>
</dbReference>
<dbReference type="Gene3D" id="3.30.565.10">
    <property type="entry name" value="Histidine kinase-like ATPase, C-terminal domain"/>
    <property type="match status" value="1"/>
</dbReference>
<dbReference type="InterPro" id="IPR050267">
    <property type="entry name" value="Anti-sigma-factor_SerPK"/>
</dbReference>
<dbReference type="PATRIC" id="fig|359131.3.peg.5023"/>
<dbReference type="GO" id="GO:0004674">
    <property type="term" value="F:protein serine/threonine kinase activity"/>
    <property type="evidence" value="ECO:0007669"/>
    <property type="project" value="UniProtKB-KW"/>
</dbReference>
<sequence length="156" mass="16740">MTTEIPLDSPDSHTSLLDATPKGAAICRRIARRQLATWGLDSTHTEPFHCALLIVTELAANAITHGRIAGRGFELHLSLTTSARRGGATLRIEISDPRGDRLPALPTVHVADAQSGRGLTLVDALCDRWGTIPRFPNSKTVWAELDLTAPDATDAS</sequence>
<evidence type="ECO:0000313" key="3">
    <source>
        <dbReference type="EMBL" id="KJS60506.1"/>
    </source>
</evidence>
<gene>
    <name evidence="3" type="ORF">VM95_20845</name>
</gene>
<keyword evidence="4" id="KW-1185">Reference proteome</keyword>
<dbReference type="InterPro" id="IPR003594">
    <property type="entry name" value="HATPase_dom"/>
</dbReference>
<dbReference type="AlphaFoldDB" id="A0A0F2TDC4"/>
<dbReference type="Pfam" id="PF13581">
    <property type="entry name" value="HATPase_c_2"/>
    <property type="match status" value="1"/>
</dbReference>
<dbReference type="OrthoDB" id="3473697at2"/>
<organism evidence="3 4">
    <name type="scientific">Streptomyces rubellomurinus (strain ATCC 31215)</name>
    <dbReference type="NCBI Taxonomy" id="359131"/>
    <lineage>
        <taxon>Bacteria</taxon>
        <taxon>Bacillati</taxon>
        <taxon>Actinomycetota</taxon>
        <taxon>Actinomycetes</taxon>
        <taxon>Kitasatosporales</taxon>
        <taxon>Streptomycetaceae</taxon>
        <taxon>Streptomyces</taxon>
    </lineage>
</organism>
<proteinExistence type="predicted"/>
<protein>
    <recommendedName>
        <fullName evidence="2">Histidine kinase/HSP90-like ATPase domain-containing protein</fullName>
    </recommendedName>
</protein>
<evidence type="ECO:0000256" key="1">
    <source>
        <dbReference type="ARBA" id="ARBA00022527"/>
    </source>
</evidence>
<keyword evidence="1" id="KW-0418">Kinase</keyword>
<accession>A0A0F2TDC4</accession>
<name>A0A0F2TDC4_STRR3</name>
<comment type="caution">
    <text evidence="3">The sequence shown here is derived from an EMBL/GenBank/DDBJ whole genome shotgun (WGS) entry which is preliminary data.</text>
</comment>